<dbReference type="AlphaFoldDB" id="A0AAW5B969"/>
<dbReference type="Pfam" id="PF00528">
    <property type="entry name" value="BPD_transp_1"/>
    <property type="match status" value="1"/>
</dbReference>
<feature type="transmembrane region" description="Helical" evidence="7">
    <location>
        <begin position="168"/>
        <end position="187"/>
    </location>
</feature>
<keyword evidence="5 7" id="KW-1133">Transmembrane helix</keyword>
<comment type="subcellular location">
    <subcellularLocation>
        <location evidence="1 7">Cell membrane</location>
        <topology evidence="1 7">Multi-pass membrane protein</topology>
    </subcellularLocation>
</comment>
<proteinExistence type="inferred from homology"/>
<sequence>MQGNAEAKTVGGIRPTVRKVKAYGGLKRWCRLLLQSKTGTVGFFIVLIVVLVAIFADLIVPHDPAENNLSGMLLPPFWMDGGSTSYLLGTDNLGRDIFSRIIVGTRVSLLVGIFSVVLAGIIGLLVGVAAGYYGKWVDTILMRIVDSFLAIPSILFILVVLAVFEPSIMTLIVVIGLTNWVSYARVVRSEVLSVKERDFVRASHSIGTKNTTIIKKHIVPNIISSFIVISALSVATTIILEASLSFLGLGIQPPDVSWGAMLTDGRNYLATNWWIATFPGIAITITVLGIIFLGDWLRDVLDPRNYFSKKGGA</sequence>
<keyword evidence="10" id="KW-1185">Reference proteome</keyword>
<comment type="similarity">
    <text evidence="7">Belongs to the binding-protein-dependent transport system permease family.</text>
</comment>
<feature type="transmembrane region" description="Helical" evidence="7">
    <location>
        <begin position="140"/>
        <end position="162"/>
    </location>
</feature>
<evidence type="ECO:0000313" key="9">
    <source>
        <dbReference type="EMBL" id="MCG3420916.1"/>
    </source>
</evidence>
<dbReference type="CDD" id="cd06261">
    <property type="entry name" value="TM_PBP2"/>
    <property type="match status" value="1"/>
</dbReference>
<dbReference type="PANTHER" id="PTHR43386:SF1">
    <property type="entry name" value="D,D-DIPEPTIDE TRANSPORT SYSTEM PERMEASE PROTEIN DDPC-RELATED"/>
    <property type="match status" value="1"/>
</dbReference>
<dbReference type="EMBL" id="JAIFZM010000020">
    <property type="protein sequence ID" value="MCG3420916.1"/>
    <property type="molecule type" value="Genomic_DNA"/>
</dbReference>
<feature type="transmembrane region" description="Helical" evidence="7">
    <location>
        <begin position="41"/>
        <end position="60"/>
    </location>
</feature>
<dbReference type="Gene3D" id="1.10.3720.10">
    <property type="entry name" value="MetI-like"/>
    <property type="match status" value="1"/>
</dbReference>
<feature type="transmembrane region" description="Helical" evidence="7">
    <location>
        <begin position="271"/>
        <end position="294"/>
    </location>
</feature>
<keyword evidence="3" id="KW-1003">Cell membrane</keyword>
<name>A0AAW5B969_9BACI</name>
<evidence type="ECO:0000256" key="4">
    <source>
        <dbReference type="ARBA" id="ARBA00022692"/>
    </source>
</evidence>
<comment type="caution">
    <text evidence="9">The sequence shown here is derived from an EMBL/GenBank/DDBJ whole genome shotgun (WGS) entry which is preliminary data.</text>
</comment>
<reference evidence="9 10" key="1">
    <citation type="journal article" date="2022" name="Evol. Bioinform. Online">
        <title>Draft Genome Sequence of Oceanobacillus jordanicus Strain GSFE11, a Halotolerant Plant Growth-Promoting Bacterial Endophyte Isolated From the Jordan Valley.</title>
        <authorList>
            <person name="Alhindi T."/>
            <person name="Albdaiwi R."/>
        </authorList>
    </citation>
    <scope>NUCLEOTIDE SEQUENCE [LARGE SCALE GENOMIC DNA]</scope>
    <source>
        <strain evidence="9 10">GSFE11</strain>
    </source>
</reference>
<keyword evidence="4 7" id="KW-0812">Transmembrane</keyword>
<dbReference type="GO" id="GO:0005886">
    <property type="term" value="C:plasma membrane"/>
    <property type="evidence" value="ECO:0007669"/>
    <property type="project" value="UniProtKB-SubCell"/>
</dbReference>
<dbReference type="InterPro" id="IPR050366">
    <property type="entry name" value="BP-dependent_transpt_permease"/>
</dbReference>
<dbReference type="InterPro" id="IPR035906">
    <property type="entry name" value="MetI-like_sf"/>
</dbReference>
<feature type="transmembrane region" description="Helical" evidence="7">
    <location>
        <begin position="109"/>
        <end position="133"/>
    </location>
</feature>
<accession>A0AAW5B969</accession>
<keyword evidence="2 7" id="KW-0813">Transport</keyword>
<dbReference type="RefSeq" id="WP_238021251.1">
    <property type="nucleotide sequence ID" value="NZ_JAIFZM010000020.1"/>
</dbReference>
<dbReference type="PANTHER" id="PTHR43386">
    <property type="entry name" value="OLIGOPEPTIDE TRANSPORT SYSTEM PERMEASE PROTEIN APPC"/>
    <property type="match status" value="1"/>
</dbReference>
<dbReference type="InterPro" id="IPR025966">
    <property type="entry name" value="OppC_N"/>
</dbReference>
<gene>
    <name evidence="9" type="ORF">K3T81_17355</name>
</gene>
<dbReference type="Pfam" id="PF12911">
    <property type="entry name" value="OppC_N"/>
    <property type="match status" value="1"/>
</dbReference>
<organism evidence="9 10">
    <name type="scientific">Oceanobacillus jordanicus</name>
    <dbReference type="NCBI Taxonomy" id="2867266"/>
    <lineage>
        <taxon>Bacteria</taxon>
        <taxon>Bacillati</taxon>
        <taxon>Bacillota</taxon>
        <taxon>Bacilli</taxon>
        <taxon>Bacillales</taxon>
        <taxon>Bacillaceae</taxon>
        <taxon>Oceanobacillus</taxon>
    </lineage>
</organism>
<dbReference type="PROSITE" id="PS50928">
    <property type="entry name" value="ABC_TM1"/>
    <property type="match status" value="1"/>
</dbReference>
<dbReference type="InterPro" id="IPR000515">
    <property type="entry name" value="MetI-like"/>
</dbReference>
<dbReference type="Proteomes" id="UP001199631">
    <property type="component" value="Unassembled WGS sequence"/>
</dbReference>
<evidence type="ECO:0000256" key="6">
    <source>
        <dbReference type="ARBA" id="ARBA00023136"/>
    </source>
</evidence>
<dbReference type="GO" id="GO:0055085">
    <property type="term" value="P:transmembrane transport"/>
    <property type="evidence" value="ECO:0007669"/>
    <property type="project" value="InterPro"/>
</dbReference>
<feature type="transmembrane region" description="Helical" evidence="7">
    <location>
        <begin position="222"/>
        <end position="251"/>
    </location>
</feature>
<evidence type="ECO:0000313" key="10">
    <source>
        <dbReference type="Proteomes" id="UP001199631"/>
    </source>
</evidence>
<evidence type="ECO:0000256" key="1">
    <source>
        <dbReference type="ARBA" id="ARBA00004651"/>
    </source>
</evidence>
<evidence type="ECO:0000256" key="3">
    <source>
        <dbReference type="ARBA" id="ARBA00022475"/>
    </source>
</evidence>
<keyword evidence="6 7" id="KW-0472">Membrane</keyword>
<evidence type="ECO:0000256" key="5">
    <source>
        <dbReference type="ARBA" id="ARBA00022989"/>
    </source>
</evidence>
<evidence type="ECO:0000256" key="2">
    <source>
        <dbReference type="ARBA" id="ARBA00022448"/>
    </source>
</evidence>
<evidence type="ECO:0000259" key="8">
    <source>
        <dbReference type="PROSITE" id="PS50928"/>
    </source>
</evidence>
<feature type="domain" description="ABC transmembrane type-1" evidence="8">
    <location>
        <begin position="105"/>
        <end position="294"/>
    </location>
</feature>
<evidence type="ECO:0000256" key="7">
    <source>
        <dbReference type="RuleBase" id="RU363032"/>
    </source>
</evidence>
<protein>
    <submittedName>
        <fullName evidence="9">ABC transporter permease</fullName>
    </submittedName>
</protein>
<dbReference type="SUPFAM" id="SSF161098">
    <property type="entry name" value="MetI-like"/>
    <property type="match status" value="1"/>
</dbReference>